<proteinExistence type="predicted"/>
<reference evidence="2 3" key="1">
    <citation type="submission" date="2013-07" db="EMBL/GenBank/DDBJ databases">
        <title>Isolation of a new Chlamydia species from the feral Sacred Ibis (Threskiornis aethiopicus): Chlamydia ibidis.</title>
        <authorList>
            <person name="Vorimore F."/>
            <person name="Hsia R.-C."/>
            <person name="Huot-Creasy H."/>
            <person name="Bastian S."/>
            <person name="Deruyter L."/>
            <person name="Passet A."/>
            <person name="Sachse K."/>
            <person name="Bavoil P."/>
            <person name="Myers G."/>
            <person name="Laroucau K."/>
        </authorList>
    </citation>
    <scope>NUCLEOTIDE SEQUENCE [LARGE SCALE GENOMIC DNA]</scope>
    <source>
        <strain evidence="2 3">10-1398/6</strain>
    </source>
</reference>
<dbReference type="PROSITE" id="PS51257">
    <property type="entry name" value="PROKAR_LIPOPROTEIN"/>
    <property type="match status" value="1"/>
</dbReference>
<sequence>MQKALRFLLNLHHGEEKRAFFFLFLGLVWGIGCYGSWALAEGLFLEEVGASALPTTYLWSSSLLCLFSSLILYNLFKKKFPKKRFF</sequence>
<dbReference type="EMBL" id="APJW01000002">
    <property type="protein sequence ID" value="EQM62604.1"/>
    <property type="molecule type" value="Genomic_DNA"/>
</dbReference>
<evidence type="ECO:0000256" key="1">
    <source>
        <dbReference type="SAM" id="Phobius"/>
    </source>
</evidence>
<evidence type="ECO:0000313" key="2">
    <source>
        <dbReference type="EMBL" id="EQM62604.1"/>
    </source>
</evidence>
<keyword evidence="3" id="KW-1185">Reference proteome</keyword>
<feature type="transmembrane region" description="Helical" evidence="1">
    <location>
        <begin position="57"/>
        <end position="76"/>
    </location>
</feature>
<keyword evidence="1" id="KW-0812">Transmembrane</keyword>
<name>A0ABN0MZC7_9CHLA</name>
<gene>
    <name evidence="2" type="ORF">H359_0554</name>
</gene>
<protein>
    <submittedName>
        <fullName evidence="2">Uncharacterized protein</fullName>
    </submittedName>
</protein>
<dbReference type="Proteomes" id="UP000016064">
    <property type="component" value="Unassembled WGS sequence"/>
</dbReference>
<evidence type="ECO:0000313" key="3">
    <source>
        <dbReference type="Proteomes" id="UP000016064"/>
    </source>
</evidence>
<keyword evidence="1" id="KW-1133">Transmembrane helix</keyword>
<feature type="transmembrane region" description="Helical" evidence="1">
    <location>
        <begin position="20"/>
        <end position="37"/>
    </location>
</feature>
<accession>A0ABN0MZC7</accession>
<organism evidence="2 3">
    <name type="scientific">Chlamydia ibidis 10-1398/6</name>
    <dbReference type="NCBI Taxonomy" id="1046581"/>
    <lineage>
        <taxon>Bacteria</taxon>
        <taxon>Pseudomonadati</taxon>
        <taxon>Chlamydiota</taxon>
        <taxon>Chlamydiia</taxon>
        <taxon>Chlamydiales</taxon>
        <taxon>Chlamydiaceae</taxon>
        <taxon>Chlamydia/Chlamydophila group</taxon>
        <taxon>Chlamydia</taxon>
    </lineage>
</organism>
<comment type="caution">
    <text evidence="2">The sequence shown here is derived from an EMBL/GenBank/DDBJ whole genome shotgun (WGS) entry which is preliminary data.</text>
</comment>
<keyword evidence="1" id="KW-0472">Membrane</keyword>